<gene>
    <name evidence="1" type="ORF">RirG_033610</name>
</gene>
<dbReference type="Proteomes" id="UP000022910">
    <property type="component" value="Unassembled WGS sequence"/>
</dbReference>
<evidence type="ECO:0000313" key="1">
    <source>
        <dbReference type="EMBL" id="EXX76382.1"/>
    </source>
</evidence>
<evidence type="ECO:0000313" key="2">
    <source>
        <dbReference type="Proteomes" id="UP000022910"/>
    </source>
</evidence>
<accession>A0A015K3K8</accession>
<organism evidence="1 2">
    <name type="scientific">Rhizophagus irregularis (strain DAOM 197198w)</name>
    <name type="common">Glomus intraradices</name>
    <dbReference type="NCBI Taxonomy" id="1432141"/>
    <lineage>
        <taxon>Eukaryota</taxon>
        <taxon>Fungi</taxon>
        <taxon>Fungi incertae sedis</taxon>
        <taxon>Mucoromycota</taxon>
        <taxon>Glomeromycotina</taxon>
        <taxon>Glomeromycetes</taxon>
        <taxon>Glomerales</taxon>
        <taxon>Glomeraceae</taxon>
        <taxon>Rhizophagus</taxon>
    </lineage>
</organism>
<proteinExistence type="predicted"/>
<dbReference type="HOGENOM" id="CLU_2238061_0_0_1"/>
<name>A0A015K3K8_RHIIW</name>
<protein>
    <submittedName>
        <fullName evidence="1">Uncharacterized protein</fullName>
    </submittedName>
</protein>
<sequence>MKKKISNIGFNFTFCFLLILVFLLTTVVRSRQLYYSSLQLYQPSLQLYQSSHRHCQSSFQVYQSLNLKYLVFLNKSFFISGNASAFHSSLLINLLISSRVLSTLA</sequence>
<reference evidence="1 2" key="1">
    <citation type="submission" date="2014-02" db="EMBL/GenBank/DDBJ databases">
        <title>Single nucleus genome sequencing reveals high similarity among nuclei of an endomycorrhizal fungus.</title>
        <authorList>
            <person name="Lin K."/>
            <person name="Geurts R."/>
            <person name="Zhang Z."/>
            <person name="Limpens E."/>
            <person name="Saunders D.G."/>
            <person name="Mu D."/>
            <person name="Pang E."/>
            <person name="Cao H."/>
            <person name="Cha H."/>
            <person name="Lin T."/>
            <person name="Zhou Q."/>
            <person name="Shang Y."/>
            <person name="Li Y."/>
            <person name="Ivanov S."/>
            <person name="Sharma T."/>
            <person name="Velzen R.V."/>
            <person name="Ruijter N.D."/>
            <person name="Aanen D.K."/>
            <person name="Win J."/>
            <person name="Kamoun S."/>
            <person name="Bisseling T."/>
            <person name="Huang S."/>
        </authorList>
    </citation>
    <scope>NUCLEOTIDE SEQUENCE [LARGE SCALE GENOMIC DNA]</scope>
    <source>
        <strain evidence="2">DAOM197198w</strain>
    </source>
</reference>
<comment type="caution">
    <text evidence="1">The sequence shown here is derived from an EMBL/GenBank/DDBJ whole genome shotgun (WGS) entry which is preliminary data.</text>
</comment>
<dbReference type="EMBL" id="JEMT01012257">
    <property type="protein sequence ID" value="EXX76382.1"/>
    <property type="molecule type" value="Genomic_DNA"/>
</dbReference>
<dbReference type="AlphaFoldDB" id="A0A015K3K8"/>
<keyword evidence="2" id="KW-1185">Reference proteome</keyword>